<comment type="caution">
    <text evidence="3">The sequence shown here is derived from an EMBL/GenBank/DDBJ whole genome shotgun (WGS) entry which is preliminary data.</text>
</comment>
<dbReference type="EMBL" id="SJPT01000012">
    <property type="protein sequence ID" value="TWU17396.1"/>
    <property type="molecule type" value="Genomic_DNA"/>
</dbReference>
<reference evidence="3 4" key="1">
    <citation type="submission" date="2019-02" db="EMBL/GenBank/DDBJ databases">
        <title>Deep-cultivation of Planctomycetes and their phenomic and genomic characterization uncovers novel biology.</title>
        <authorList>
            <person name="Wiegand S."/>
            <person name="Jogler M."/>
            <person name="Boedeker C."/>
            <person name="Pinto D."/>
            <person name="Vollmers J."/>
            <person name="Rivas-Marin E."/>
            <person name="Kohn T."/>
            <person name="Peeters S.H."/>
            <person name="Heuer A."/>
            <person name="Rast P."/>
            <person name="Oberbeckmann S."/>
            <person name="Bunk B."/>
            <person name="Jeske O."/>
            <person name="Meyerdierks A."/>
            <person name="Storesund J.E."/>
            <person name="Kallscheuer N."/>
            <person name="Luecker S."/>
            <person name="Lage O.M."/>
            <person name="Pohl T."/>
            <person name="Merkel B.J."/>
            <person name="Hornburger P."/>
            <person name="Mueller R.-W."/>
            <person name="Bruemmer F."/>
            <person name="Labrenz M."/>
            <person name="Spormann A.M."/>
            <person name="Op Den Camp H."/>
            <person name="Overmann J."/>
            <person name="Amann R."/>
            <person name="Jetten M.S.M."/>
            <person name="Mascher T."/>
            <person name="Medema M.H."/>
            <person name="Devos D.P."/>
            <person name="Kaster A.-K."/>
            <person name="Ovreas L."/>
            <person name="Rohde M."/>
            <person name="Galperin M.Y."/>
            <person name="Jogler C."/>
        </authorList>
    </citation>
    <scope>NUCLEOTIDE SEQUENCE [LARGE SCALE GENOMIC DNA]</scope>
    <source>
        <strain evidence="3 4">Pla52o</strain>
    </source>
</reference>
<organism evidence="3 4">
    <name type="scientific">Novipirellula galeiformis</name>
    <dbReference type="NCBI Taxonomy" id="2528004"/>
    <lineage>
        <taxon>Bacteria</taxon>
        <taxon>Pseudomonadati</taxon>
        <taxon>Planctomycetota</taxon>
        <taxon>Planctomycetia</taxon>
        <taxon>Pirellulales</taxon>
        <taxon>Pirellulaceae</taxon>
        <taxon>Novipirellula</taxon>
    </lineage>
</organism>
<protein>
    <submittedName>
        <fullName evidence="3">Uncharacterized protein</fullName>
    </submittedName>
</protein>
<evidence type="ECO:0000313" key="3">
    <source>
        <dbReference type="EMBL" id="TWU17396.1"/>
    </source>
</evidence>
<keyword evidence="4" id="KW-1185">Reference proteome</keyword>
<feature type="region of interest" description="Disordered" evidence="2">
    <location>
        <begin position="111"/>
        <end position="150"/>
    </location>
</feature>
<gene>
    <name evidence="3" type="ORF">Pla52o_52000</name>
</gene>
<dbReference type="AlphaFoldDB" id="A0A5C6C1L3"/>
<evidence type="ECO:0000256" key="2">
    <source>
        <dbReference type="SAM" id="MobiDB-lite"/>
    </source>
</evidence>
<feature type="coiled-coil region" evidence="1">
    <location>
        <begin position="38"/>
        <end position="108"/>
    </location>
</feature>
<evidence type="ECO:0000256" key="1">
    <source>
        <dbReference type="SAM" id="Coils"/>
    </source>
</evidence>
<dbReference type="Proteomes" id="UP000316304">
    <property type="component" value="Unassembled WGS sequence"/>
</dbReference>
<evidence type="ECO:0000313" key="4">
    <source>
        <dbReference type="Proteomes" id="UP000316304"/>
    </source>
</evidence>
<name>A0A5C6C1L3_9BACT</name>
<keyword evidence="1" id="KW-0175">Coiled coil</keyword>
<feature type="compositionally biased region" description="Polar residues" evidence="2">
    <location>
        <begin position="123"/>
        <end position="141"/>
    </location>
</feature>
<sequence length="150" mass="16400">MRELILVLAMLALLFAPSTIREILNDAGIRSFAGVEFDEQTLDEVESAHTRVAELEQQLAFAQQQLAGIGQSSAVRADPRFGTVSKMIADAQQYASQTETDLREAKDKQVELWKRAGKPPRSRPTSVSAEADPSSPTQSALLSPAELFSR</sequence>
<proteinExistence type="predicted"/>
<accession>A0A5C6C1L3</accession>